<accession>A0A316UHD1</accession>
<feature type="region of interest" description="Disordered" evidence="1">
    <location>
        <begin position="245"/>
        <end position="286"/>
    </location>
</feature>
<dbReference type="GeneID" id="37015832"/>
<sequence length="609" mass="64457">MTTMDSAPRLTDTSADLLSSLPSYPTSKEDWASSPTRVTRRHSRVLSPTSLASGPSPKMRLVPLHEDSQANAGEAPSSSRGRSFSLAKVFGSKKSNKERSASVDPVSTIPPRPAPSQQRSPSALPSLPSASTIVDDTDPQAAIRRLEYARQLHTASAGTSYLPTHSQAPMYRHRVNQPFQPSARFAAAISVGFSPAQANAILAVAAPPMTPHTKYGMPRLPRGTLSPEKLLYLDWALNYVANERGQQDAGARPEVEQETSDPFRSRQRYTQSQLPSDPATGSIAVAPKGNHMETADASSMLGLHKGSVEDSREPGVWQTSAASADQQENSAVPAGWISSTSSSSAYLSATSLALPGPQEYRPRLCASSRSDSADSCPSSSNSHIQARILADLASDEGTGSESSCEETNETEILLDEQDMQVSKDARAKHFSVDVPHADSRAGRRRSSVMSGILGTVTSPVAQNIGFPNVASTTPPKIGLLGPSSVDENAACLAPLGPSLASPSTSSDSTFLRRPSWTFVGRRTSVSQTARAFGSLLEAGGDSQGDSYDTTSRTSCEPYRASEPAPSADKNGSTIAGSPRWSPRPRLLSLGQAKNRLEQALLGIPAPGPK</sequence>
<gene>
    <name evidence="2" type="ORF">BCV69DRAFT_297282</name>
</gene>
<organism evidence="2 3">
    <name type="scientific">Pseudomicrostroma glucosiphilum</name>
    <dbReference type="NCBI Taxonomy" id="1684307"/>
    <lineage>
        <taxon>Eukaryota</taxon>
        <taxon>Fungi</taxon>
        <taxon>Dikarya</taxon>
        <taxon>Basidiomycota</taxon>
        <taxon>Ustilaginomycotina</taxon>
        <taxon>Exobasidiomycetes</taxon>
        <taxon>Microstromatales</taxon>
        <taxon>Microstromatales incertae sedis</taxon>
        <taxon>Pseudomicrostroma</taxon>
    </lineage>
</organism>
<feature type="compositionally biased region" description="Polar residues" evidence="1">
    <location>
        <begin position="543"/>
        <end position="554"/>
    </location>
</feature>
<feature type="compositionally biased region" description="Low complexity" evidence="1">
    <location>
        <begin position="10"/>
        <end position="23"/>
    </location>
</feature>
<feature type="region of interest" description="Disordered" evidence="1">
    <location>
        <begin position="1"/>
        <end position="136"/>
    </location>
</feature>
<feature type="region of interest" description="Disordered" evidence="1">
    <location>
        <begin position="536"/>
        <end position="585"/>
    </location>
</feature>
<dbReference type="AlphaFoldDB" id="A0A316UHD1"/>
<evidence type="ECO:0000313" key="2">
    <source>
        <dbReference type="EMBL" id="PWN23343.1"/>
    </source>
</evidence>
<name>A0A316UHD1_9BASI</name>
<dbReference type="EMBL" id="KZ819322">
    <property type="protein sequence ID" value="PWN23343.1"/>
    <property type="molecule type" value="Genomic_DNA"/>
</dbReference>
<proteinExistence type="predicted"/>
<evidence type="ECO:0000313" key="3">
    <source>
        <dbReference type="Proteomes" id="UP000245942"/>
    </source>
</evidence>
<reference evidence="2 3" key="1">
    <citation type="journal article" date="2018" name="Mol. Biol. Evol.">
        <title>Broad Genomic Sampling Reveals a Smut Pathogenic Ancestry of the Fungal Clade Ustilaginomycotina.</title>
        <authorList>
            <person name="Kijpornyongpan T."/>
            <person name="Mondo S.J."/>
            <person name="Barry K."/>
            <person name="Sandor L."/>
            <person name="Lee J."/>
            <person name="Lipzen A."/>
            <person name="Pangilinan J."/>
            <person name="LaButti K."/>
            <person name="Hainaut M."/>
            <person name="Henrissat B."/>
            <person name="Grigoriev I.V."/>
            <person name="Spatafora J.W."/>
            <person name="Aime M.C."/>
        </authorList>
    </citation>
    <scope>NUCLEOTIDE SEQUENCE [LARGE SCALE GENOMIC DNA]</scope>
    <source>
        <strain evidence="2 3">MCA 4718</strain>
    </source>
</reference>
<feature type="compositionally biased region" description="Polar residues" evidence="1">
    <location>
        <begin position="317"/>
        <end position="330"/>
    </location>
</feature>
<dbReference type="RefSeq" id="XP_025350503.1">
    <property type="nucleotide sequence ID" value="XM_025494098.1"/>
</dbReference>
<feature type="compositionally biased region" description="Low complexity" evidence="1">
    <location>
        <begin position="115"/>
        <end position="131"/>
    </location>
</feature>
<keyword evidence="3" id="KW-1185">Reference proteome</keyword>
<dbReference type="Proteomes" id="UP000245942">
    <property type="component" value="Unassembled WGS sequence"/>
</dbReference>
<protein>
    <submittedName>
        <fullName evidence="2">Uncharacterized protein</fullName>
    </submittedName>
</protein>
<evidence type="ECO:0000256" key="1">
    <source>
        <dbReference type="SAM" id="MobiDB-lite"/>
    </source>
</evidence>
<feature type="region of interest" description="Disordered" evidence="1">
    <location>
        <begin position="305"/>
        <end position="336"/>
    </location>
</feature>